<evidence type="ECO:0000256" key="6">
    <source>
        <dbReference type="SAM" id="Phobius"/>
    </source>
</evidence>
<feature type="compositionally biased region" description="Acidic residues" evidence="5">
    <location>
        <begin position="526"/>
        <end position="536"/>
    </location>
</feature>
<feature type="compositionally biased region" description="Basic and acidic residues" evidence="5">
    <location>
        <begin position="104"/>
        <end position="113"/>
    </location>
</feature>
<protein>
    <recommendedName>
        <fullName evidence="7">Amino acid transporter transmembrane domain-containing protein</fullName>
    </recommendedName>
</protein>
<dbReference type="Pfam" id="PF01490">
    <property type="entry name" value="Aa_trans"/>
    <property type="match status" value="1"/>
</dbReference>
<feature type="transmembrane region" description="Helical" evidence="6">
    <location>
        <begin position="321"/>
        <end position="344"/>
    </location>
</feature>
<accession>A0A7S3P3Y0</accession>
<feature type="region of interest" description="Disordered" evidence="5">
    <location>
        <begin position="1"/>
        <end position="113"/>
    </location>
</feature>
<feature type="transmembrane region" description="Helical" evidence="6">
    <location>
        <begin position="208"/>
        <end position="229"/>
    </location>
</feature>
<evidence type="ECO:0000256" key="5">
    <source>
        <dbReference type="SAM" id="MobiDB-lite"/>
    </source>
</evidence>
<evidence type="ECO:0000313" key="8">
    <source>
        <dbReference type="EMBL" id="CAE0402989.1"/>
    </source>
</evidence>
<organism evidence="8">
    <name type="scientific">Amphora coffeiformis</name>
    <dbReference type="NCBI Taxonomy" id="265554"/>
    <lineage>
        <taxon>Eukaryota</taxon>
        <taxon>Sar</taxon>
        <taxon>Stramenopiles</taxon>
        <taxon>Ochrophyta</taxon>
        <taxon>Bacillariophyta</taxon>
        <taxon>Bacillariophyceae</taxon>
        <taxon>Bacillariophycidae</taxon>
        <taxon>Thalassiophysales</taxon>
        <taxon>Catenulaceae</taxon>
        <taxon>Amphora</taxon>
    </lineage>
</organism>
<feature type="transmembrane region" description="Helical" evidence="6">
    <location>
        <begin position="405"/>
        <end position="426"/>
    </location>
</feature>
<dbReference type="GO" id="GO:0015179">
    <property type="term" value="F:L-amino acid transmembrane transporter activity"/>
    <property type="evidence" value="ECO:0007669"/>
    <property type="project" value="TreeGrafter"/>
</dbReference>
<feature type="transmembrane region" description="Helical" evidence="6">
    <location>
        <begin position="584"/>
        <end position="605"/>
    </location>
</feature>
<feature type="region of interest" description="Disordered" evidence="5">
    <location>
        <begin position="488"/>
        <end position="552"/>
    </location>
</feature>
<feature type="compositionally biased region" description="Polar residues" evidence="5">
    <location>
        <begin position="538"/>
        <end position="547"/>
    </location>
</feature>
<dbReference type="PANTHER" id="PTHR22950">
    <property type="entry name" value="AMINO ACID TRANSPORTER"/>
    <property type="match status" value="1"/>
</dbReference>
<dbReference type="GO" id="GO:0016020">
    <property type="term" value="C:membrane"/>
    <property type="evidence" value="ECO:0007669"/>
    <property type="project" value="UniProtKB-SubCell"/>
</dbReference>
<feature type="compositionally biased region" description="Acidic residues" evidence="5">
    <location>
        <begin position="70"/>
        <end position="81"/>
    </location>
</feature>
<feature type="transmembrane region" description="Helical" evidence="6">
    <location>
        <begin position="356"/>
        <end position="380"/>
    </location>
</feature>
<feature type="transmembrane region" description="Helical" evidence="6">
    <location>
        <begin position="612"/>
        <end position="633"/>
    </location>
</feature>
<name>A0A7S3P3Y0_9STRA</name>
<feature type="transmembrane region" description="Helical" evidence="6">
    <location>
        <begin position="249"/>
        <end position="269"/>
    </location>
</feature>
<evidence type="ECO:0000256" key="2">
    <source>
        <dbReference type="ARBA" id="ARBA00022692"/>
    </source>
</evidence>
<evidence type="ECO:0000256" key="3">
    <source>
        <dbReference type="ARBA" id="ARBA00022989"/>
    </source>
</evidence>
<feature type="compositionally biased region" description="Basic and acidic residues" evidence="5">
    <location>
        <begin position="504"/>
        <end position="524"/>
    </location>
</feature>
<evidence type="ECO:0000256" key="1">
    <source>
        <dbReference type="ARBA" id="ARBA00004141"/>
    </source>
</evidence>
<dbReference type="PANTHER" id="PTHR22950:SF681">
    <property type="entry name" value="SH2 DOMAIN-CONTAINING PROTEIN"/>
    <property type="match status" value="1"/>
</dbReference>
<feature type="transmembrane region" description="Helical" evidence="6">
    <location>
        <begin position="561"/>
        <end position="578"/>
    </location>
</feature>
<keyword evidence="2 6" id="KW-0812">Transmembrane</keyword>
<comment type="subcellular location">
    <subcellularLocation>
        <location evidence="1">Membrane</location>
        <topology evidence="1">Multi-pass membrane protein</topology>
    </subcellularLocation>
</comment>
<feature type="domain" description="Amino acid transporter transmembrane" evidence="7">
    <location>
        <begin position="114"/>
        <end position="606"/>
    </location>
</feature>
<keyword evidence="3 6" id="KW-1133">Transmembrane helix</keyword>
<evidence type="ECO:0000256" key="4">
    <source>
        <dbReference type="ARBA" id="ARBA00023136"/>
    </source>
</evidence>
<keyword evidence="4 6" id="KW-0472">Membrane</keyword>
<dbReference type="EMBL" id="HBIM01001396">
    <property type="protein sequence ID" value="CAE0402989.1"/>
    <property type="molecule type" value="Transcribed_RNA"/>
</dbReference>
<evidence type="ECO:0000259" key="7">
    <source>
        <dbReference type="Pfam" id="PF01490"/>
    </source>
</evidence>
<feature type="transmembrane region" description="Helical" evidence="6">
    <location>
        <begin position="281"/>
        <end position="301"/>
    </location>
</feature>
<sequence length="639" mass="67954">MTLKPLEITELSSSSVDENGSRHHAEQPVIANKNNNNEKKKPSTFPTTMRSYDDDDEAEPSSAFMAMSTSDDEIEDVEDEEPALHGNGDDNDNDQSPPAAVDSQHPHNEDHNDHKTTVWQTFVHLVKGYIGPGCLSLPWAMSQLGIIPGVLICFALAAWSSYNCWIVVKLKRKLMAGNNAITAGGMSCRQLTYPDVAGCMYGPRAQGITALSIGTQQLAICTVFFSFCGDNLQAVLNGLIQSHYEDHPGFSHAAVITFCFPVVLALAMIPDLKGLASASAFGTILLLVGFGILGVLVMQEFDDRPGYVPATGFPYFNTAEVPLYPLAACALLYSYEGICLILPIESAMKKPEHFESTFCVAMFLAAMTFSIVASVAVYVFGAVSDGSLTAFLLERYEANSASKELVILLWIANAAVSLSVLVTFPLQLFPALELVQEALDGGRGPGGGARFAPVQTDEVEAGTPSVVAVREQNGAGAVGTNGFAPVFTIEDNEGGGREQNGAQNHDRDKQSDCHDAEDDARVTVENEAELFADEPEPANNNSPNDTNALEDDSSTSFGGSLWLRFALVIFTYVIAIVVPNVQSLIALAGALAGSLTALILPPALAMADGGRVFSVISLILGSIFGIVGTVAALTDIVKG</sequence>
<proteinExistence type="predicted"/>
<feature type="transmembrane region" description="Helical" evidence="6">
    <location>
        <begin position="146"/>
        <end position="168"/>
    </location>
</feature>
<dbReference type="InterPro" id="IPR013057">
    <property type="entry name" value="AA_transpt_TM"/>
</dbReference>
<reference evidence="8" key="1">
    <citation type="submission" date="2021-01" db="EMBL/GenBank/DDBJ databases">
        <authorList>
            <person name="Corre E."/>
            <person name="Pelletier E."/>
            <person name="Niang G."/>
            <person name="Scheremetjew M."/>
            <person name="Finn R."/>
            <person name="Kale V."/>
            <person name="Holt S."/>
            <person name="Cochrane G."/>
            <person name="Meng A."/>
            <person name="Brown T."/>
            <person name="Cohen L."/>
        </authorList>
    </citation>
    <scope>NUCLEOTIDE SEQUENCE</scope>
    <source>
        <strain evidence="8">CCMP127</strain>
    </source>
</reference>
<gene>
    <name evidence="8" type="ORF">ACOF00016_LOCUS1215</name>
</gene>
<dbReference type="AlphaFoldDB" id="A0A7S3P3Y0"/>